<evidence type="ECO:0000256" key="2">
    <source>
        <dbReference type="ARBA" id="ARBA00022692"/>
    </source>
</evidence>
<dbReference type="CDD" id="cd06257">
    <property type="entry name" value="DnaJ"/>
    <property type="match status" value="1"/>
</dbReference>
<dbReference type="InterPro" id="IPR036869">
    <property type="entry name" value="J_dom_sf"/>
</dbReference>
<dbReference type="GO" id="GO:0005789">
    <property type="term" value="C:endoplasmic reticulum membrane"/>
    <property type="evidence" value="ECO:0007669"/>
    <property type="project" value="TreeGrafter"/>
</dbReference>
<dbReference type="EMBL" id="DF143001">
    <property type="protein sequence ID" value="GAA49959.1"/>
    <property type="molecule type" value="Genomic_DNA"/>
</dbReference>
<feature type="transmembrane region" description="Helical" evidence="6">
    <location>
        <begin position="226"/>
        <end position="249"/>
    </location>
</feature>
<reference key="2">
    <citation type="submission" date="2011-10" db="EMBL/GenBank/DDBJ databases">
        <title>The genome and transcriptome sequence of Clonorchis sinensis provide insights into the carcinogenic liver fluke.</title>
        <authorList>
            <person name="Wang X."/>
            <person name="Huang Y."/>
            <person name="Chen W."/>
            <person name="Liu H."/>
            <person name="Guo L."/>
            <person name="Chen Y."/>
            <person name="Luo F."/>
            <person name="Zhou W."/>
            <person name="Sun J."/>
            <person name="Mao Q."/>
            <person name="Liang P."/>
            <person name="Zhou C."/>
            <person name="Tian Y."/>
            <person name="Men J."/>
            <person name="Lv X."/>
            <person name="Huang L."/>
            <person name="Zhou J."/>
            <person name="Hu Y."/>
            <person name="Li R."/>
            <person name="Zhang F."/>
            <person name="Lei H."/>
            <person name="Li X."/>
            <person name="Hu X."/>
            <person name="Liang C."/>
            <person name="Xu J."/>
            <person name="Wu Z."/>
            <person name="Yu X."/>
        </authorList>
    </citation>
    <scope>NUCLEOTIDE SEQUENCE</scope>
    <source>
        <strain>Henan</strain>
    </source>
</reference>
<dbReference type="PRINTS" id="PR00625">
    <property type="entry name" value="JDOMAIN"/>
</dbReference>
<dbReference type="InterPro" id="IPR015399">
    <property type="entry name" value="DUF1977_DnaJ-like"/>
</dbReference>
<dbReference type="Pfam" id="PF09320">
    <property type="entry name" value="DUF1977"/>
    <property type="match status" value="1"/>
</dbReference>
<protein>
    <submittedName>
        <fullName evidence="8">DnaJ homolog subfamily B member 12</fullName>
    </submittedName>
</protein>
<evidence type="ECO:0000313" key="8">
    <source>
        <dbReference type="EMBL" id="GAA49959.1"/>
    </source>
</evidence>
<dbReference type="PROSITE" id="PS50076">
    <property type="entry name" value="DNAJ_2"/>
    <property type="match status" value="1"/>
</dbReference>
<dbReference type="Gene3D" id="1.10.287.110">
    <property type="entry name" value="DnaJ domain"/>
    <property type="match status" value="1"/>
</dbReference>
<reference evidence="8" key="1">
    <citation type="journal article" date="2011" name="Genome Biol.">
        <title>The draft genome of the carcinogenic human liver fluke Clonorchis sinensis.</title>
        <authorList>
            <person name="Wang X."/>
            <person name="Chen W."/>
            <person name="Huang Y."/>
            <person name="Sun J."/>
            <person name="Men J."/>
            <person name="Liu H."/>
            <person name="Luo F."/>
            <person name="Guo L."/>
            <person name="Lv X."/>
            <person name="Deng C."/>
            <person name="Zhou C."/>
            <person name="Fan Y."/>
            <person name="Li X."/>
            <person name="Huang L."/>
            <person name="Hu Y."/>
            <person name="Liang C."/>
            <person name="Hu X."/>
            <person name="Xu J."/>
            <person name="Yu X."/>
        </authorList>
    </citation>
    <scope>NUCLEOTIDE SEQUENCE [LARGE SCALE GENOMIC DNA]</scope>
    <source>
        <strain evidence="8">Henan</strain>
    </source>
</reference>
<feature type="domain" description="J" evidence="7">
    <location>
        <begin position="103"/>
        <end position="167"/>
    </location>
</feature>
<feature type="region of interest" description="Disordered" evidence="5">
    <location>
        <begin position="61"/>
        <end position="84"/>
    </location>
</feature>
<evidence type="ECO:0000256" key="4">
    <source>
        <dbReference type="ARBA" id="ARBA00023136"/>
    </source>
</evidence>
<organism evidence="8 9">
    <name type="scientific">Clonorchis sinensis</name>
    <name type="common">Chinese liver fluke</name>
    <dbReference type="NCBI Taxonomy" id="79923"/>
    <lineage>
        <taxon>Eukaryota</taxon>
        <taxon>Metazoa</taxon>
        <taxon>Spiralia</taxon>
        <taxon>Lophotrochozoa</taxon>
        <taxon>Platyhelminthes</taxon>
        <taxon>Trematoda</taxon>
        <taxon>Digenea</taxon>
        <taxon>Opisthorchiida</taxon>
        <taxon>Opisthorchiata</taxon>
        <taxon>Opisthorchiidae</taxon>
        <taxon>Clonorchis</taxon>
    </lineage>
</organism>
<dbReference type="AlphaFoldDB" id="G7YAH5"/>
<evidence type="ECO:0000259" key="7">
    <source>
        <dbReference type="PROSITE" id="PS50076"/>
    </source>
</evidence>
<keyword evidence="4 6" id="KW-0472">Membrane</keyword>
<dbReference type="SMART" id="SM00271">
    <property type="entry name" value="DnaJ"/>
    <property type="match status" value="1"/>
</dbReference>
<keyword evidence="2 6" id="KW-0812">Transmembrane</keyword>
<proteinExistence type="predicted"/>
<accession>G7YAH5</accession>
<evidence type="ECO:0000256" key="1">
    <source>
        <dbReference type="ARBA" id="ARBA00004167"/>
    </source>
</evidence>
<dbReference type="Proteomes" id="UP000008909">
    <property type="component" value="Unassembled WGS sequence"/>
</dbReference>
<dbReference type="SUPFAM" id="SSF46565">
    <property type="entry name" value="Chaperone J-domain"/>
    <property type="match status" value="1"/>
</dbReference>
<dbReference type="InterPro" id="IPR001623">
    <property type="entry name" value="DnaJ_domain"/>
</dbReference>
<gene>
    <name evidence="8" type="ORF">CLF_103857</name>
</gene>
<keyword evidence="9" id="KW-1185">Reference proteome</keyword>
<name>G7YAH5_CLOSI</name>
<keyword evidence="3 6" id="KW-1133">Transmembrane helix</keyword>
<feature type="compositionally biased region" description="Basic and acidic residues" evidence="5">
    <location>
        <begin position="61"/>
        <end position="70"/>
    </location>
</feature>
<dbReference type="Pfam" id="PF00226">
    <property type="entry name" value="DnaJ"/>
    <property type="match status" value="1"/>
</dbReference>
<sequence>MDANKDEALRCVSMARARLAAGQTELARRYVMKAVRLYPGVSIAGLESLVCNSRSQSRERASAVNRDCDSSQKVSNPPPPEHSDAVFTRAQAEAVRKVLACKDYYELLGVTKDSSEDVIRRSYKSLALKFHPDKNRAPGATEAFKKIGTALSVLTDPEKRRRYDQYGTEEEQVPRITRVHRHGDPFFQYDGDVFTMFFNGGFPFSQVYRGHHQRPHSRESERENNYFVYVQLVPLLLIFALSFFSNFFIRESHYSLTRSNKYSVERLTSSHNVPFYVKPTFTTDFDGHLGKLEAQVEEEYANNLRFRCFREREYNMYRLIYEVGKMSEAVDALKGFPMIESFGPAFTPLYYVTGYQLCAASSRSLSSLSLLLITGQSRLYLSSMSTSLHSMLLTSRQYGIFDLAGYKTTRMTQQANNNVDLQIIVEKSESKADISITVQRRAALSNRASRRSDICVASRVRTE</sequence>
<comment type="subcellular location">
    <subcellularLocation>
        <location evidence="1">Membrane</location>
        <topology evidence="1">Single-pass membrane protein</topology>
    </subcellularLocation>
</comment>
<dbReference type="InterPro" id="IPR051100">
    <property type="entry name" value="DnaJ_subfamily_B/C"/>
</dbReference>
<dbReference type="PANTHER" id="PTHR43908">
    <property type="entry name" value="AT29763P-RELATED"/>
    <property type="match status" value="1"/>
</dbReference>
<evidence type="ECO:0000313" key="9">
    <source>
        <dbReference type="Proteomes" id="UP000008909"/>
    </source>
</evidence>
<evidence type="ECO:0000256" key="5">
    <source>
        <dbReference type="SAM" id="MobiDB-lite"/>
    </source>
</evidence>
<dbReference type="PANTHER" id="PTHR43908:SF3">
    <property type="entry name" value="AT29763P-RELATED"/>
    <property type="match status" value="1"/>
</dbReference>
<evidence type="ECO:0000256" key="3">
    <source>
        <dbReference type="ARBA" id="ARBA00022989"/>
    </source>
</evidence>
<evidence type="ECO:0000256" key="6">
    <source>
        <dbReference type="SAM" id="Phobius"/>
    </source>
</evidence>
<dbReference type="GO" id="GO:0071218">
    <property type="term" value="P:cellular response to misfolded protein"/>
    <property type="evidence" value="ECO:0007669"/>
    <property type="project" value="TreeGrafter"/>
</dbReference>
<dbReference type="GO" id="GO:0030544">
    <property type="term" value="F:Hsp70 protein binding"/>
    <property type="evidence" value="ECO:0007669"/>
    <property type="project" value="TreeGrafter"/>
</dbReference>